<feature type="region of interest" description="Disordered" evidence="1">
    <location>
        <begin position="757"/>
        <end position="799"/>
    </location>
</feature>
<dbReference type="KEGG" id="amex:103041277"/>
<evidence type="ECO:0000313" key="3">
    <source>
        <dbReference type="Proteomes" id="UP000752171"/>
    </source>
</evidence>
<protein>
    <submittedName>
        <fullName evidence="2">Uncharacterized protein</fullName>
    </submittedName>
</protein>
<proteinExistence type="predicted"/>
<comment type="caution">
    <text evidence="2">The sequence shown here is derived from an EMBL/GenBank/DDBJ whole genome shotgun (WGS) entry which is preliminary data.</text>
</comment>
<reference evidence="2 3" key="1">
    <citation type="submission" date="2021-07" db="EMBL/GenBank/DDBJ databases">
        <authorList>
            <person name="Imarazene B."/>
            <person name="Zahm M."/>
            <person name="Klopp C."/>
            <person name="Cabau C."/>
            <person name="Beille S."/>
            <person name="Jouanno E."/>
            <person name="Castinel A."/>
            <person name="Lluch J."/>
            <person name="Gil L."/>
            <person name="Kuchtly C."/>
            <person name="Lopez Roques C."/>
            <person name="Donnadieu C."/>
            <person name="Parrinello H."/>
            <person name="Journot L."/>
            <person name="Du K."/>
            <person name="Schartl M."/>
            <person name="Retaux S."/>
            <person name="Guiguen Y."/>
        </authorList>
    </citation>
    <scope>NUCLEOTIDE SEQUENCE [LARGE SCALE GENOMIC DNA]</scope>
    <source>
        <strain evidence="2">Pach_M1</strain>
        <tissue evidence="2">Testis</tissue>
    </source>
</reference>
<feature type="compositionally biased region" description="Polar residues" evidence="1">
    <location>
        <begin position="236"/>
        <end position="247"/>
    </location>
</feature>
<gene>
    <name evidence="2" type="ORF">AMEX_G11968</name>
</gene>
<name>A0A8T2LM42_ASTMX</name>
<feature type="compositionally biased region" description="Polar residues" evidence="1">
    <location>
        <begin position="669"/>
        <end position="679"/>
    </location>
</feature>
<dbReference type="AlphaFoldDB" id="A0A8T2LM42"/>
<feature type="compositionally biased region" description="Low complexity" evidence="1">
    <location>
        <begin position="258"/>
        <end position="267"/>
    </location>
</feature>
<evidence type="ECO:0000313" key="2">
    <source>
        <dbReference type="EMBL" id="KAG9272893.1"/>
    </source>
</evidence>
<feature type="compositionally biased region" description="Basic and acidic residues" evidence="1">
    <location>
        <begin position="64"/>
        <end position="81"/>
    </location>
</feature>
<sequence>MLQQNNNNNYLCLDMAHRELLQGCSRTSAPLSFGAIGFGAIPLIKGLRAWAVSGGFTARSRRKSAGENHSHPQPDRHRGWKTKENLASFRTPGALVTVATLKGSEGARQTQTRCLFLKAEGCSYLCTVGNNRAAGPRAAGQRMHPKLVEGASRGRRVSQDDAGVCEVKPQVIRKWRKSSKVGKSTEKSSASERKGGVGAKTESFTSETDAPREITSATSDCAITQCLKAKHKHASSTKQSGTVNGDTGVNDPDEMAPEPEATAETSSGISGNSEVYVEQAMPRPHKDSLDAATTSSKHKGHLVEEPTMNLNHNAKSKGVHFASAVPKSNDFSPESEDLMQVSNCRNGVAEVEQNISQSYEESCLNNASTNPTDGPQLISAEENQEFKATADEDLPKDSNELLEVVINSEEMINEKGEDEGLVMVNTNLAKNPNQATSHGHDLGSILTGSKVTVENSLIQNENDQSSSNDMIEYDKGKALDVAGIKRPVENCERRPKARMDSDLAEGKNGQFQVSKARMDQDLGEGHHSQSEVPKAKMDHELIEGEKDQAEMVLYSRQMEKEDSPVENSAGELENNQAEVVICSKEMEKELETKSPIKDCDQGFDAVQSLQIQKSKDELLDEVTPKGPVEAHCQGHDPTEMLENQNENGQPEITLYSLQMEKDEALESANIRSPQENPGQGQVGPLEECSPPHRVQEVNSGFEEQWFAKSPSRGPSKASVAVSIACLPNPAFTSNSNSTTAIATAPQVLGRQEEVGAGFTSLGPQAGSQLLSEQERGQDWSKVATEERRVEVGEEEEDEFGVFMQAGEEQVWTAEFNRLQQVPSGTHAGIEHKTHIADANEPMSWTSDWTGVQSFHQSDDTWAAFKQEDDSKGAESEVSSDGQWWSSTAAKNTQLSFSSLHNVSNVFLAAFPSVDSSSEDVDYVPTLKELLQRPAENNRAARSQNQSLLDGLQDLDRMIDVKYKRAESLSRKLLLQSLHLGTVSSERVSSRKQATSRFSPNLPTSNQQLAANAKRRLSYDINRNITA</sequence>
<feature type="compositionally biased region" description="Polar residues" evidence="1">
    <location>
        <begin position="761"/>
        <end position="771"/>
    </location>
</feature>
<feature type="compositionally biased region" description="Polar residues" evidence="1">
    <location>
        <begin position="363"/>
        <end position="373"/>
    </location>
</feature>
<feature type="compositionally biased region" description="Basic and acidic residues" evidence="1">
    <location>
        <begin position="772"/>
        <end position="791"/>
    </location>
</feature>
<accession>A0A8T2LM42</accession>
<feature type="region of interest" description="Disordered" evidence="1">
    <location>
        <begin position="363"/>
        <end position="395"/>
    </location>
</feature>
<feature type="region of interest" description="Disordered" evidence="1">
    <location>
        <begin position="665"/>
        <end position="692"/>
    </location>
</feature>
<evidence type="ECO:0000256" key="1">
    <source>
        <dbReference type="SAM" id="MobiDB-lite"/>
    </source>
</evidence>
<dbReference type="Proteomes" id="UP000752171">
    <property type="component" value="Unassembled WGS sequence"/>
</dbReference>
<feature type="region of interest" description="Disordered" evidence="1">
    <location>
        <begin position="988"/>
        <end position="1012"/>
    </location>
</feature>
<feature type="region of interest" description="Disordered" evidence="1">
    <location>
        <begin position="231"/>
        <end position="307"/>
    </location>
</feature>
<feature type="compositionally biased region" description="Basic and acidic residues" evidence="1">
    <location>
        <begin position="384"/>
        <end position="395"/>
    </location>
</feature>
<dbReference type="EMBL" id="JAICCE010000009">
    <property type="protein sequence ID" value="KAG9272893.1"/>
    <property type="molecule type" value="Genomic_DNA"/>
</dbReference>
<feature type="compositionally biased region" description="Polar residues" evidence="1">
    <location>
        <begin position="988"/>
        <end position="1009"/>
    </location>
</feature>
<feature type="region of interest" description="Disordered" evidence="1">
    <location>
        <begin position="59"/>
        <end position="81"/>
    </location>
</feature>
<feature type="compositionally biased region" description="Basic and acidic residues" evidence="1">
    <location>
        <begin position="183"/>
        <end position="195"/>
    </location>
</feature>
<organism evidence="2 3">
    <name type="scientific">Astyanax mexicanus</name>
    <name type="common">Blind cave fish</name>
    <name type="synonym">Astyanax fasciatus mexicanus</name>
    <dbReference type="NCBI Taxonomy" id="7994"/>
    <lineage>
        <taxon>Eukaryota</taxon>
        <taxon>Metazoa</taxon>
        <taxon>Chordata</taxon>
        <taxon>Craniata</taxon>
        <taxon>Vertebrata</taxon>
        <taxon>Euteleostomi</taxon>
        <taxon>Actinopterygii</taxon>
        <taxon>Neopterygii</taxon>
        <taxon>Teleostei</taxon>
        <taxon>Ostariophysi</taxon>
        <taxon>Characiformes</taxon>
        <taxon>Characoidei</taxon>
        <taxon>Acestrorhamphidae</taxon>
        <taxon>Acestrorhamphinae</taxon>
        <taxon>Astyanax</taxon>
    </lineage>
</organism>
<feature type="region of interest" description="Disordered" evidence="1">
    <location>
        <begin position="175"/>
        <end position="213"/>
    </location>
</feature>